<protein>
    <submittedName>
        <fullName evidence="1">Uncharacterized protein</fullName>
    </submittedName>
</protein>
<organism evidence="1">
    <name type="scientific">Grammatophora oceanica</name>
    <dbReference type="NCBI Taxonomy" id="210454"/>
    <lineage>
        <taxon>Eukaryota</taxon>
        <taxon>Sar</taxon>
        <taxon>Stramenopiles</taxon>
        <taxon>Ochrophyta</taxon>
        <taxon>Bacillariophyta</taxon>
        <taxon>Fragilariophyceae</taxon>
        <taxon>Fragilariophycidae</taxon>
        <taxon>Rhabdonematales</taxon>
        <taxon>Grammatophoraceae</taxon>
        <taxon>Grammatophora</taxon>
    </lineage>
</organism>
<dbReference type="PANTHER" id="PTHR43313">
    <property type="entry name" value="SHORT-CHAIN DEHYDROGENASE/REDUCTASE FAMILY 9C"/>
    <property type="match status" value="1"/>
</dbReference>
<gene>
    <name evidence="1" type="ORF">GOCE00092_LOCUS11241</name>
</gene>
<reference evidence="1" key="1">
    <citation type="submission" date="2021-01" db="EMBL/GenBank/DDBJ databases">
        <authorList>
            <person name="Corre E."/>
            <person name="Pelletier E."/>
            <person name="Niang G."/>
            <person name="Scheremetjew M."/>
            <person name="Finn R."/>
            <person name="Kale V."/>
            <person name="Holt S."/>
            <person name="Cochrane G."/>
            <person name="Meng A."/>
            <person name="Brown T."/>
            <person name="Cohen L."/>
        </authorList>
    </citation>
    <scope>NUCLEOTIDE SEQUENCE</scope>
    <source>
        <strain evidence="1">CCMP 410</strain>
    </source>
</reference>
<evidence type="ECO:0000313" key="1">
    <source>
        <dbReference type="EMBL" id="CAD9282330.1"/>
    </source>
</evidence>
<dbReference type="Pfam" id="PF00106">
    <property type="entry name" value="adh_short"/>
    <property type="match status" value="1"/>
</dbReference>
<dbReference type="InterPro" id="IPR002347">
    <property type="entry name" value="SDR_fam"/>
</dbReference>
<accession>A0A7S1UYH3</accession>
<proteinExistence type="predicted"/>
<dbReference type="InterPro" id="IPR036291">
    <property type="entry name" value="NAD(P)-bd_dom_sf"/>
</dbReference>
<dbReference type="PANTHER" id="PTHR43313:SF1">
    <property type="entry name" value="3BETA-HYDROXYSTEROID DEHYDROGENASE DHS-16"/>
    <property type="match status" value="1"/>
</dbReference>
<dbReference type="EMBL" id="HBGK01021995">
    <property type="protein sequence ID" value="CAD9282330.1"/>
    <property type="molecule type" value="Transcribed_RNA"/>
</dbReference>
<dbReference type="PRINTS" id="PR00081">
    <property type="entry name" value="GDHRDH"/>
</dbReference>
<dbReference type="GO" id="GO:0008202">
    <property type="term" value="P:steroid metabolic process"/>
    <property type="evidence" value="ECO:0007669"/>
    <property type="project" value="TreeGrafter"/>
</dbReference>
<dbReference type="Gene3D" id="3.40.50.720">
    <property type="entry name" value="NAD(P)-binding Rossmann-like Domain"/>
    <property type="match status" value="1"/>
</dbReference>
<dbReference type="PROSITE" id="PS00061">
    <property type="entry name" value="ADH_SHORT"/>
    <property type="match status" value="1"/>
</dbReference>
<dbReference type="GO" id="GO:0016491">
    <property type="term" value="F:oxidoreductase activity"/>
    <property type="evidence" value="ECO:0007669"/>
    <property type="project" value="TreeGrafter"/>
</dbReference>
<name>A0A7S1UYH3_9STRA</name>
<sequence>MSVLFHAPIELTYELLPLIKTVKGRVVCVSSIAGLVALPGNAPYSAAKHALEAYCDSLRIEMRPWGVKVVLVEPSAMKTPMVEAAAADLKRTYRDARPDRQEQYGEEWLEVNYQKRKAVSTSSMIEDPNIVVRDLMDALLLSNPPSRILSGRVARFLFKPISMLPCSIRDGVLYHALMGGTPKALLQKDTAAMKKKNDPDAKNTR</sequence>
<dbReference type="AlphaFoldDB" id="A0A7S1UYH3"/>
<dbReference type="InterPro" id="IPR020904">
    <property type="entry name" value="Sc_DH/Rdtase_CS"/>
</dbReference>
<dbReference type="SUPFAM" id="SSF51735">
    <property type="entry name" value="NAD(P)-binding Rossmann-fold domains"/>
    <property type="match status" value="1"/>
</dbReference>